<dbReference type="PANTHER" id="PTHR24198:SF193">
    <property type="match status" value="1"/>
</dbReference>
<proteinExistence type="predicted"/>
<feature type="repeat" description="ANK" evidence="3">
    <location>
        <begin position="229"/>
        <end position="261"/>
    </location>
</feature>
<dbReference type="PROSITE" id="PS50297">
    <property type="entry name" value="ANK_REP_REGION"/>
    <property type="match status" value="5"/>
</dbReference>
<dbReference type="Pfam" id="PF12796">
    <property type="entry name" value="Ank_2"/>
    <property type="match status" value="3"/>
</dbReference>
<name>A0A813L0Z7_POLGL</name>
<dbReference type="EMBL" id="CAJNNW010033174">
    <property type="protein sequence ID" value="CAE8717525.1"/>
    <property type="molecule type" value="Genomic_DNA"/>
</dbReference>
<feature type="repeat" description="ANK" evidence="3">
    <location>
        <begin position="156"/>
        <end position="188"/>
    </location>
</feature>
<accession>A0A813L0Z7</accession>
<dbReference type="AlphaFoldDB" id="A0A813L0Z7"/>
<evidence type="ECO:0000313" key="5">
    <source>
        <dbReference type="EMBL" id="CAE8717525.1"/>
    </source>
</evidence>
<feature type="repeat" description="ANK" evidence="3">
    <location>
        <begin position="363"/>
        <end position="395"/>
    </location>
</feature>
<feature type="region of interest" description="Disordered" evidence="4">
    <location>
        <begin position="1"/>
        <end position="40"/>
    </location>
</feature>
<organism evidence="5 6">
    <name type="scientific">Polarella glacialis</name>
    <name type="common">Dinoflagellate</name>
    <dbReference type="NCBI Taxonomy" id="89957"/>
    <lineage>
        <taxon>Eukaryota</taxon>
        <taxon>Sar</taxon>
        <taxon>Alveolata</taxon>
        <taxon>Dinophyceae</taxon>
        <taxon>Suessiales</taxon>
        <taxon>Suessiaceae</taxon>
        <taxon>Polarella</taxon>
    </lineage>
</organism>
<comment type="caution">
    <text evidence="5">The sequence shown here is derived from an EMBL/GenBank/DDBJ whole genome shotgun (WGS) entry which is preliminary data.</text>
</comment>
<gene>
    <name evidence="5" type="ORF">PGLA2088_LOCUS39577</name>
</gene>
<feature type="repeat" description="ANK" evidence="3">
    <location>
        <begin position="89"/>
        <end position="121"/>
    </location>
</feature>
<protein>
    <submittedName>
        <fullName evidence="5">Uncharacterized protein</fullName>
    </submittedName>
</protein>
<dbReference type="PROSITE" id="PS50088">
    <property type="entry name" value="ANK_REPEAT"/>
    <property type="match status" value="6"/>
</dbReference>
<keyword evidence="2 3" id="KW-0040">ANK repeat</keyword>
<keyword evidence="1" id="KW-0677">Repeat</keyword>
<evidence type="ECO:0000256" key="3">
    <source>
        <dbReference type="PROSITE-ProRule" id="PRU00023"/>
    </source>
</evidence>
<reference evidence="5" key="1">
    <citation type="submission" date="2021-02" db="EMBL/GenBank/DDBJ databases">
        <authorList>
            <person name="Dougan E. K."/>
            <person name="Rhodes N."/>
            <person name="Thang M."/>
            <person name="Chan C."/>
        </authorList>
    </citation>
    <scope>NUCLEOTIDE SEQUENCE</scope>
</reference>
<feature type="repeat" description="ANK" evidence="3">
    <location>
        <begin position="262"/>
        <end position="294"/>
    </location>
</feature>
<dbReference type="Proteomes" id="UP000626109">
    <property type="component" value="Unassembled WGS sequence"/>
</dbReference>
<dbReference type="InterPro" id="IPR002110">
    <property type="entry name" value="Ankyrin_rpt"/>
</dbReference>
<dbReference type="SMART" id="SM00248">
    <property type="entry name" value="ANK"/>
    <property type="match status" value="10"/>
</dbReference>
<dbReference type="InterPro" id="IPR036770">
    <property type="entry name" value="Ankyrin_rpt-contain_sf"/>
</dbReference>
<dbReference type="Gene3D" id="1.25.40.20">
    <property type="entry name" value="Ankyrin repeat-containing domain"/>
    <property type="match status" value="3"/>
</dbReference>
<evidence type="ECO:0000313" key="6">
    <source>
        <dbReference type="Proteomes" id="UP000626109"/>
    </source>
</evidence>
<dbReference type="SUPFAM" id="SSF48403">
    <property type="entry name" value="Ankyrin repeat"/>
    <property type="match status" value="2"/>
</dbReference>
<feature type="repeat" description="ANK" evidence="3">
    <location>
        <begin position="294"/>
        <end position="319"/>
    </location>
</feature>
<sequence>MGAACSLDENDVAPFRRRQRQVGGSSDMKLSKSQPSSGMPADFVAQYKVKHRLDMNSEDLMEASMAGDSRRARWALQAHADPHAISTPAGLHALHICAAQGSLEAAKVLLEHQADPGKLDEGRGLSALSMACLGGHRELVNLLLCVHVPLDGPEGDGAAPLLHAAYKNFAEVCELLLDAGASPHVAFARSFEPWRVLDAQRLQLVSDDWQPVVCRPGAGGCPLDLLRVQGATALHMAAWHGNGRVCTALLDARARPGVMDELFRSPLGLAAERGHAEVTQILLERGAAVACNHEGHTPASLAARAAHWPVVRLLLDFGAVDIDHVPWLGGPAMLHVAVYHRHSGLVSALLEGRANLHATLEPGGVTPLMLAASRGCVDICKELLAYGADVNQTDQSGASPWLRASLAGQNEVCRLLTAHGALEPAAV</sequence>
<dbReference type="PANTHER" id="PTHR24198">
    <property type="entry name" value="ANKYRIN REPEAT AND PROTEIN KINASE DOMAIN-CONTAINING PROTEIN"/>
    <property type="match status" value="1"/>
</dbReference>
<evidence type="ECO:0000256" key="1">
    <source>
        <dbReference type="ARBA" id="ARBA00022737"/>
    </source>
</evidence>
<evidence type="ECO:0000256" key="4">
    <source>
        <dbReference type="SAM" id="MobiDB-lite"/>
    </source>
</evidence>
<dbReference type="PRINTS" id="PR01415">
    <property type="entry name" value="ANKYRIN"/>
</dbReference>
<evidence type="ECO:0000256" key="2">
    <source>
        <dbReference type="ARBA" id="ARBA00023043"/>
    </source>
</evidence>